<keyword evidence="4" id="KW-0560">Oxidoreductase</keyword>
<protein>
    <submittedName>
        <fullName evidence="7">FAD-dependent oxidoreductase</fullName>
    </submittedName>
</protein>
<dbReference type="InterPro" id="IPR016156">
    <property type="entry name" value="FAD/NAD-linked_Rdtase_dimer_sf"/>
</dbReference>
<dbReference type="SUPFAM" id="SSF51905">
    <property type="entry name" value="FAD/NAD(P)-binding domain"/>
    <property type="match status" value="1"/>
</dbReference>
<evidence type="ECO:0000256" key="2">
    <source>
        <dbReference type="ARBA" id="ARBA00022630"/>
    </source>
</evidence>
<keyword evidence="8" id="KW-1185">Reference proteome</keyword>
<dbReference type="EMBL" id="JACSQG010000006">
    <property type="protein sequence ID" value="MBD7977976.1"/>
    <property type="molecule type" value="Genomic_DNA"/>
</dbReference>
<sequence length="408" mass="43618">MKTGIVIVGAGHGGCSLAAALRASNYAGDITLLSEEADYPYHRPPLSKAFMCSGEANDGDRLLLQHESFYRDNRIDLKLDARVAAIDVASSCLTLASGERLAYGHLALATGSRARSLSIPGSDLQGVEVLRTLVHARRLRERLENCQNVVVVGGGFIGLEVAATARKLGKEVRVLETAERILQRSVAPVTSEYITGQHRAKGIAIELNTCVEAFAGSNGRVTAVTCAGQHWPADLVIVGAGAMPNSELAEAAGIACANGILVDAQMRTSVPNVFALGDCAAHENAYAGKERIRLESIQNANDQARVVSQVLTGNESRYHSVPWFWSDQGDIKLQMAGLSIGRTECVTRGDPQQGRFSVFHYRDDTLIAVDSINQPLEHILSRKLLAQGISPAKTVIADTAADLKQLLG</sequence>
<dbReference type="Proteomes" id="UP000611945">
    <property type="component" value="Unassembled WGS sequence"/>
</dbReference>
<evidence type="ECO:0000259" key="5">
    <source>
        <dbReference type="Pfam" id="PF07992"/>
    </source>
</evidence>
<dbReference type="Pfam" id="PF14759">
    <property type="entry name" value="Reductase_C"/>
    <property type="match status" value="1"/>
</dbReference>
<proteinExistence type="predicted"/>
<feature type="domain" description="Reductase C-terminal" evidence="6">
    <location>
        <begin position="323"/>
        <end position="407"/>
    </location>
</feature>
<dbReference type="Gene3D" id="3.30.390.30">
    <property type="match status" value="1"/>
</dbReference>
<keyword evidence="3" id="KW-0274">FAD</keyword>
<feature type="domain" description="FAD/NAD(P)-binding" evidence="5">
    <location>
        <begin position="5"/>
        <end position="304"/>
    </location>
</feature>
<evidence type="ECO:0000259" key="6">
    <source>
        <dbReference type="Pfam" id="PF14759"/>
    </source>
</evidence>
<dbReference type="InterPro" id="IPR050446">
    <property type="entry name" value="FAD-oxidoreductase/Apoptosis"/>
</dbReference>
<dbReference type="InterPro" id="IPR036188">
    <property type="entry name" value="FAD/NAD-bd_sf"/>
</dbReference>
<gene>
    <name evidence="7" type="ORF">H9642_12340</name>
</gene>
<dbReference type="PRINTS" id="PR00411">
    <property type="entry name" value="PNDRDTASEI"/>
</dbReference>
<dbReference type="InterPro" id="IPR028202">
    <property type="entry name" value="Reductase_C"/>
</dbReference>
<dbReference type="PANTHER" id="PTHR43557:SF2">
    <property type="entry name" value="RIESKE DOMAIN-CONTAINING PROTEIN-RELATED"/>
    <property type="match status" value="1"/>
</dbReference>
<name>A0ABR8TQC7_9PSED</name>
<evidence type="ECO:0000313" key="7">
    <source>
        <dbReference type="EMBL" id="MBD7977976.1"/>
    </source>
</evidence>
<evidence type="ECO:0000256" key="4">
    <source>
        <dbReference type="ARBA" id="ARBA00023002"/>
    </source>
</evidence>
<evidence type="ECO:0000313" key="8">
    <source>
        <dbReference type="Proteomes" id="UP000611945"/>
    </source>
</evidence>
<evidence type="ECO:0000256" key="3">
    <source>
        <dbReference type="ARBA" id="ARBA00022827"/>
    </source>
</evidence>
<evidence type="ECO:0000256" key="1">
    <source>
        <dbReference type="ARBA" id="ARBA00001974"/>
    </source>
</evidence>
<reference evidence="7 8" key="1">
    <citation type="submission" date="2020-08" db="EMBL/GenBank/DDBJ databases">
        <title>A Genomic Blueprint of the Chicken Gut Microbiome.</title>
        <authorList>
            <person name="Gilroy R."/>
            <person name="Ravi A."/>
            <person name="Getino M."/>
            <person name="Pursley I."/>
            <person name="Horton D.L."/>
            <person name="Alikhan N.-F."/>
            <person name="Baker D."/>
            <person name="Gharbi K."/>
            <person name="Hall N."/>
            <person name="Watson M."/>
            <person name="Adriaenssens E.M."/>
            <person name="Foster-Nyarko E."/>
            <person name="Jarju S."/>
            <person name="Secka A."/>
            <person name="Antonio M."/>
            <person name="Oren A."/>
            <person name="Chaudhuri R."/>
            <person name="La Ragione R.M."/>
            <person name="Hildebrand F."/>
            <person name="Pallen M.J."/>
        </authorList>
    </citation>
    <scope>NUCLEOTIDE SEQUENCE [LARGE SCALE GENOMIC DNA]</scope>
    <source>
        <strain evidence="7 8">Sa2CUA2</strain>
    </source>
</reference>
<comment type="cofactor">
    <cofactor evidence="1">
        <name>FAD</name>
        <dbReference type="ChEBI" id="CHEBI:57692"/>
    </cofactor>
</comment>
<accession>A0ABR8TQC7</accession>
<dbReference type="SUPFAM" id="SSF55424">
    <property type="entry name" value="FAD/NAD-linked reductases, dimerisation (C-terminal) domain"/>
    <property type="match status" value="1"/>
</dbReference>
<organism evidence="7 8">
    <name type="scientific">Serpens gallinarum</name>
    <dbReference type="NCBI Taxonomy" id="2763075"/>
    <lineage>
        <taxon>Bacteria</taxon>
        <taxon>Pseudomonadati</taxon>
        <taxon>Pseudomonadota</taxon>
        <taxon>Gammaproteobacteria</taxon>
        <taxon>Pseudomonadales</taxon>
        <taxon>Pseudomonadaceae</taxon>
        <taxon>Pseudomonas</taxon>
    </lineage>
</organism>
<dbReference type="Pfam" id="PF07992">
    <property type="entry name" value="Pyr_redox_2"/>
    <property type="match status" value="1"/>
</dbReference>
<dbReference type="PANTHER" id="PTHR43557">
    <property type="entry name" value="APOPTOSIS-INDUCING FACTOR 1"/>
    <property type="match status" value="1"/>
</dbReference>
<comment type="caution">
    <text evidence="7">The sequence shown here is derived from an EMBL/GenBank/DDBJ whole genome shotgun (WGS) entry which is preliminary data.</text>
</comment>
<dbReference type="InterPro" id="IPR023753">
    <property type="entry name" value="FAD/NAD-binding_dom"/>
</dbReference>
<dbReference type="Gene3D" id="3.50.50.60">
    <property type="entry name" value="FAD/NAD(P)-binding domain"/>
    <property type="match status" value="2"/>
</dbReference>
<keyword evidence="2" id="KW-0285">Flavoprotein</keyword>
<dbReference type="PRINTS" id="PR00368">
    <property type="entry name" value="FADPNR"/>
</dbReference>